<feature type="transmembrane region" description="Helical" evidence="8">
    <location>
        <begin position="723"/>
        <end position="742"/>
    </location>
</feature>
<feature type="transmembrane region" description="Helical" evidence="8">
    <location>
        <begin position="556"/>
        <end position="579"/>
    </location>
</feature>
<evidence type="ECO:0000313" key="11">
    <source>
        <dbReference type="EMBL" id="QDT23795.1"/>
    </source>
</evidence>
<proteinExistence type="predicted"/>
<dbReference type="InterPro" id="IPR017871">
    <property type="entry name" value="ABC_transporter-like_CS"/>
</dbReference>
<dbReference type="InterPro" id="IPR027417">
    <property type="entry name" value="P-loop_NTPase"/>
</dbReference>
<feature type="region of interest" description="Disordered" evidence="7">
    <location>
        <begin position="328"/>
        <end position="359"/>
    </location>
</feature>
<dbReference type="EMBL" id="CP036266">
    <property type="protein sequence ID" value="QDT23795.1"/>
    <property type="molecule type" value="Genomic_DNA"/>
</dbReference>
<keyword evidence="6 8" id="KW-0472">Membrane</keyword>
<dbReference type="PANTHER" id="PTHR43038:SF3">
    <property type="entry name" value="ABC TRANSPORTER G FAMILY MEMBER 20 ISOFORM X1"/>
    <property type="match status" value="1"/>
</dbReference>
<dbReference type="PROSITE" id="PS51012">
    <property type="entry name" value="ABC_TM2"/>
    <property type="match status" value="1"/>
</dbReference>
<dbReference type="AlphaFoldDB" id="A0A517PWN6"/>
<dbReference type="Pfam" id="PF00005">
    <property type="entry name" value="ABC_tran"/>
    <property type="match status" value="1"/>
</dbReference>
<evidence type="ECO:0000256" key="6">
    <source>
        <dbReference type="ARBA" id="ARBA00023136"/>
    </source>
</evidence>
<feature type="transmembrane region" description="Helical" evidence="8">
    <location>
        <begin position="391"/>
        <end position="409"/>
    </location>
</feature>
<keyword evidence="4 11" id="KW-0067">ATP-binding</keyword>
<feature type="transmembrane region" description="Helical" evidence="8">
    <location>
        <begin position="638"/>
        <end position="660"/>
    </location>
</feature>
<keyword evidence="3" id="KW-0547">Nucleotide-binding</keyword>
<reference evidence="11 12" key="1">
    <citation type="submission" date="2019-02" db="EMBL/GenBank/DDBJ databases">
        <title>Deep-cultivation of Planctomycetes and their phenomic and genomic characterization uncovers novel biology.</title>
        <authorList>
            <person name="Wiegand S."/>
            <person name="Jogler M."/>
            <person name="Boedeker C."/>
            <person name="Pinto D."/>
            <person name="Vollmers J."/>
            <person name="Rivas-Marin E."/>
            <person name="Kohn T."/>
            <person name="Peeters S.H."/>
            <person name="Heuer A."/>
            <person name="Rast P."/>
            <person name="Oberbeckmann S."/>
            <person name="Bunk B."/>
            <person name="Jeske O."/>
            <person name="Meyerdierks A."/>
            <person name="Storesund J.E."/>
            <person name="Kallscheuer N."/>
            <person name="Luecker S."/>
            <person name="Lage O.M."/>
            <person name="Pohl T."/>
            <person name="Merkel B.J."/>
            <person name="Hornburger P."/>
            <person name="Mueller R.-W."/>
            <person name="Bruemmer F."/>
            <person name="Labrenz M."/>
            <person name="Spormann A.M."/>
            <person name="Op den Camp H."/>
            <person name="Overmann J."/>
            <person name="Amann R."/>
            <person name="Jetten M.S.M."/>
            <person name="Mascher T."/>
            <person name="Medema M.H."/>
            <person name="Devos D.P."/>
            <person name="Kaster A.-K."/>
            <person name="Ovreas L."/>
            <person name="Rohde M."/>
            <person name="Galperin M.Y."/>
            <person name="Jogler C."/>
        </authorList>
    </citation>
    <scope>NUCLEOTIDE SEQUENCE [LARGE SCALE GENOMIC DNA]</scope>
    <source>
        <strain evidence="11 12">HG66A1</strain>
    </source>
</reference>
<dbReference type="Pfam" id="PF12698">
    <property type="entry name" value="ABC2_membrane_3"/>
    <property type="match status" value="1"/>
</dbReference>
<evidence type="ECO:0000256" key="7">
    <source>
        <dbReference type="SAM" id="MobiDB-lite"/>
    </source>
</evidence>
<accession>A0A517PWN6</accession>
<dbReference type="PANTHER" id="PTHR43038">
    <property type="entry name" value="ATP-BINDING CASSETTE, SUB-FAMILY H, MEMBER 1"/>
    <property type="match status" value="1"/>
</dbReference>
<name>A0A517PWN6_9PLAN</name>
<comment type="subcellular location">
    <subcellularLocation>
        <location evidence="1">Membrane</location>
        <topology evidence="1">Multi-pass membrane protein</topology>
    </subcellularLocation>
</comment>
<organism evidence="11 12">
    <name type="scientific">Gimesia chilikensis</name>
    <dbReference type="NCBI Taxonomy" id="2605989"/>
    <lineage>
        <taxon>Bacteria</taxon>
        <taxon>Pseudomonadati</taxon>
        <taxon>Planctomycetota</taxon>
        <taxon>Planctomycetia</taxon>
        <taxon>Planctomycetales</taxon>
        <taxon>Planctomycetaceae</taxon>
        <taxon>Gimesia</taxon>
    </lineage>
</organism>
<dbReference type="Proteomes" id="UP000320421">
    <property type="component" value="Chromosome"/>
</dbReference>
<evidence type="ECO:0000256" key="2">
    <source>
        <dbReference type="ARBA" id="ARBA00022692"/>
    </source>
</evidence>
<evidence type="ECO:0000256" key="1">
    <source>
        <dbReference type="ARBA" id="ARBA00004141"/>
    </source>
</evidence>
<protein>
    <submittedName>
        <fullName evidence="11">Putative ABC transporter ATP-binding protein YbhF</fullName>
    </submittedName>
</protein>
<dbReference type="GO" id="GO:0016020">
    <property type="term" value="C:membrane"/>
    <property type="evidence" value="ECO:0007669"/>
    <property type="project" value="UniProtKB-SubCell"/>
</dbReference>
<keyword evidence="12" id="KW-1185">Reference proteome</keyword>
<evidence type="ECO:0000313" key="12">
    <source>
        <dbReference type="Proteomes" id="UP000320421"/>
    </source>
</evidence>
<dbReference type="RefSeq" id="WP_145191723.1">
    <property type="nucleotide sequence ID" value="NZ_CP036266.1"/>
</dbReference>
<evidence type="ECO:0000256" key="8">
    <source>
        <dbReference type="SAM" id="Phobius"/>
    </source>
</evidence>
<dbReference type="PROSITE" id="PS50893">
    <property type="entry name" value="ABC_TRANSPORTER_2"/>
    <property type="match status" value="1"/>
</dbReference>
<dbReference type="Gene3D" id="3.40.50.300">
    <property type="entry name" value="P-loop containing nucleotide triphosphate hydrolases"/>
    <property type="match status" value="1"/>
</dbReference>
<gene>
    <name evidence="11" type="primary">ybhF_7</name>
    <name evidence="11" type="ORF">HG66A1_56200</name>
</gene>
<feature type="transmembrane region" description="Helical" evidence="8">
    <location>
        <begin position="692"/>
        <end position="711"/>
    </location>
</feature>
<dbReference type="GO" id="GO:0005524">
    <property type="term" value="F:ATP binding"/>
    <property type="evidence" value="ECO:0007669"/>
    <property type="project" value="UniProtKB-KW"/>
</dbReference>
<evidence type="ECO:0000256" key="3">
    <source>
        <dbReference type="ARBA" id="ARBA00022741"/>
    </source>
</evidence>
<evidence type="ECO:0000256" key="5">
    <source>
        <dbReference type="ARBA" id="ARBA00022989"/>
    </source>
</evidence>
<dbReference type="InterPro" id="IPR003593">
    <property type="entry name" value="AAA+_ATPase"/>
</dbReference>
<evidence type="ECO:0000259" key="10">
    <source>
        <dbReference type="PROSITE" id="PS51012"/>
    </source>
</evidence>
<feature type="domain" description="ABC transporter" evidence="9">
    <location>
        <begin position="5"/>
        <end position="234"/>
    </location>
</feature>
<feature type="domain" description="ABC transmembrane type-2" evidence="10">
    <location>
        <begin position="513"/>
        <end position="748"/>
    </location>
</feature>
<evidence type="ECO:0000256" key="4">
    <source>
        <dbReference type="ARBA" id="ARBA00022840"/>
    </source>
</evidence>
<dbReference type="OrthoDB" id="9804819at2"/>
<dbReference type="GO" id="GO:0016887">
    <property type="term" value="F:ATP hydrolysis activity"/>
    <property type="evidence" value="ECO:0007669"/>
    <property type="project" value="InterPro"/>
</dbReference>
<keyword evidence="2 8" id="KW-0812">Transmembrane</keyword>
<dbReference type="InterPro" id="IPR013525">
    <property type="entry name" value="ABC2_TM"/>
</dbReference>
<keyword evidence="5 8" id="KW-1133">Transmembrane helix</keyword>
<evidence type="ECO:0000259" key="9">
    <source>
        <dbReference type="PROSITE" id="PS50893"/>
    </source>
</evidence>
<dbReference type="GO" id="GO:0140359">
    <property type="term" value="F:ABC-type transporter activity"/>
    <property type="evidence" value="ECO:0007669"/>
    <property type="project" value="InterPro"/>
</dbReference>
<dbReference type="Gene3D" id="3.40.1710.10">
    <property type="entry name" value="abc type-2 transporter like domain"/>
    <property type="match status" value="1"/>
</dbReference>
<feature type="transmembrane region" description="Helical" evidence="8">
    <location>
        <begin position="666"/>
        <end position="685"/>
    </location>
</feature>
<feature type="compositionally biased region" description="Low complexity" evidence="7">
    <location>
        <begin position="328"/>
        <end position="338"/>
    </location>
</feature>
<dbReference type="InterPro" id="IPR003439">
    <property type="entry name" value="ABC_transporter-like_ATP-bd"/>
</dbReference>
<dbReference type="PROSITE" id="PS00211">
    <property type="entry name" value="ABC_TRANSPORTER_1"/>
    <property type="match status" value="1"/>
</dbReference>
<dbReference type="SMART" id="SM00382">
    <property type="entry name" value="AAA"/>
    <property type="match status" value="1"/>
</dbReference>
<dbReference type="SUPFAM" id="SSF52540">
    <property type="entry name" value="P-loop containing nucleoside triphosphate hydrolases"/>
    <property type="match status" value="1"/>
</dbReference>
<dbReference type="InterPro" id="IPR047817">
    <property type="entry name" value="ABC2_TM_bact-type"/>
</dbReference>
<sequence>MNSVIQLDQLTRDFGALRAVDQVSFEVERGAIFGLLGPNGSGKSTIIRMLCGVLEPTGGGAQVLGYDVSTEAELIKRRIGYMSQSFSLYADLSVRENIEFYGRIYGLSPEKLEQRFEEIIELTSLGDRLDQLAGNLSGGWKQRLALGCALIHEPELLFLDEPTAGIDPVARRDLWDLLFELAGQGVTLFVTTHYMDEAERCSDVGYIYNSRLIVCGKPEELKQLSSVTPPGSARWEIDIPHPATWLGTYRDMDGVHDATLFGQTIHVLADQSLSEHDFVNRIPESQGTVQVRPITPSLEDVFVTLSRAEGLNHDEDTHTGTVPEATTTQASAAQAETSDALTEPQIAPEKLPGDTKARSKQAPHFRQKMLAGFWAILVKEFSHIRREPSTLLFAFAVPVLQTLIFGFAIDTQIENIPTVIFDLDGRSSARELREAFANTRTFMIIDRVYDHDAFRRAFESGRAKVGVVIPPDYSDRLLKGEQVSVQVLIDGSDSQVATTALNASSLLGFNFSTNITKQFAETLNVVPSRNAEGKVALPVEIRPRLLYNPDLDSSHFFVPGLVGIILQLVTLFLTSFAIVRERELGTLEQLFVTPVSKSGLLLGKLVPYAMIGFVETLIVLTVMVFLFGVPIHGNLWELLTLSLLFLICGLGLGMLVSTIAQTQLQAVQFAFLIMLPSVLLSGFMFPRSQMPLPIYLFTFIIPVTYFLEILRGIVLRGAGITDLLPYFTGLSLCCVVILAVSLKRFQKQLT</sequence>
<feature type="transmembrane region" description="Helical" evidence="8">
    <location>
        <begin position="605"/>
        <end position="626"/>
    </location>
</feature>